<dbReference type="GO" id="GO:0043005">
    <property type="term" value="C:neuron projection"/>
    <property type="evidence" value="ECO:0007669"/>
    <property type="project" value="TreeGrafter"/>
</dbReference>
<dbReference type="GO" id="GO:0008292">
    <property type="term" value="P:acetylcholine biosynthetic process"/>
    <property type="evidence" value="ECO:0007669"/>
    <property type="project" value="TreeGrafter"/>
</dbReference>
<evidence type="ECO:0000313" key="10">
    <source>
        <dbReference type="EMBL" id="RNA40414.1"/>
    </source>
</evidence>
<reference evidence="10 11" key="1">
    <citation type="journal article" date="2018" name="Sci. Rep.">
        <title>Genomic signatures of local adaptation to the degree of environmental predictability in rotifers.</title>
        <authorList>
            <person name="Franch-Gras L."/>
            <person name="Hahn C."/>
            <person name="Garcia-Roger E.M."/>
            <person name="Carmona M.J."/>
            <person name="Serra M."/>
            <person name="Gomez A."/>
        </authorList>
    </citation>
    <scope>NUCLEOTIDE SEQUENCE [LARGE SCALE GENOMIC DNA]</scope>
    <source>
        <strain evidence="10">HYR1</strain>
    </source>
</reference>
<proteinExistence type="inferred from homology"/>
<dbReference type="AlphaFoldDB" id="A0A3M7SX75"/>
<evidence type="ECO:0000256" key="4">
    <source>
        <dbReference type="ARBA" id="ARBA00023315"/>
    </source>
</evidence>
<dbReference type="InterPro" id="IPR042231">
    <property type="entry name" value="Cho/carn_acyl_trans_2"/>
</dbReference>
<dbReference type="OrthoDB" id="240216at2759"/>
<dbReference type="EMBL" id="REGN01000642">
    <property type="protein sequence ID" value="RNA40414.1"/>
    <property type="molecule type" value="Genomic_DNA"/>
</dbReference>
<dbReference type="Proteomes" id="UP000276133">
    <property type="component" value="Unassembled WGS sequence"/>
</dbReference>
<dbReference type="Gene3D" id="3.30.559.10">
    <property type="entry name" value="Chloramphenicol acetyltransferase-like domain"/>
    <property type="match status" value="1"/>
</dbReference>
<dbReference type="InterPro" id="IPR023213">
    <property type="entry name" value="CAT-like_dom_sf"/>
</dbReference>
<comment type="caution">
    <text evidence="10">The sequence shown here is derived from an EMBL/GenBank/DDBJ whole genome shotgun (WGS) entry which is preliminary data.</text>
</comment>
<evidence type="ECO:0000256" key="2">
    <source>
        <dbReference type="ARBA" id="ARBA00022679"/>
    </source>
</evidence>
<accession>A0A3M7SX75</accession>
<dbReference type="GO" id="GO:0045202">
    <property type="term" value="C:synapse"/>
    <property type="evidence" value="ECO:0007669"/>
    <property type="project" value="GOC"/>
</dbReference>
<feature type="domain" description="Choline/carnitine acyltransferase" evidence="9">
    <location>
        <begin position="51"/>
        <end position="621"/>
    </location>
</feature>
<dbReference type="Pfam" id="PF00755">
    <property type="entry name" value="Carn_acyltransf"/>
    <property type="match status" value="1"/>
</dbReference>
<protein>
    <recommendedName>
        <fullName evidence="6">Choline O-acetyltransferase</fullName>
        <ecNumber evidence="5">2.3.1.6</ecNumber>
    </recommendedName>
</protein>
<dbReference type="InterPro" id="IPR039551">
    <property type="entry name" value="Cho/carn_acyl_trans"/>
</dbReference>
<feature type="active site" description="Proton acceptor" evidence="7">
    <location>
        <position position="359"/>
    </location>
</feature>
<evidence type="ECO:0000313" key="11">
    <source>
        <dbReference type="Proteomes" id="UP000276133"/>
    </source>
</evidence>
<evidence type="ECO:0000256" key="6">
    <source>
        <dbReference type="ARBA" id="ARBA00040495"/>
    </source>
</evidence>
<dbReference type="GO" id="GO:0005737">
    <property type="term" value="C:cytoplasm"/>
    <property type="evidence" value="ECO:0007669"/>
    <property type="project" value="TreeGrafter"/>
</dbReference>
<dbReference type="SUPFAM" id="SSF52777">
    <property type="entry name" value="CoA-dependent acyltransferases"/>
    <property type="match status" value="2"/>
</dbReference>
<keyword evidence="11" id="KW-1185">Reference proteome</keyword>
<gene>
    <name evidence="10" type="ORF">BpHYR1_013632</name>
</gene>
<sequence>MSSRILILRKSTLSLIKQSRGIKWFAKPQNYMAQKIPKQDENGECKLPKLEVPDLSSTLNKYLSSLRPILDESDYKRTQLIAKDFLDVNNSTNGHSLQKVLKIKAKCNDNWAGHVYADEYYYKINLPLPIYSNPAKLIKKQNFIDEDSYLKYVTLFINAVLDFKFKIDSNTLETDKSTGCDKTQDLCMDQYKKIFKSYRRPCPGKDKFIVYENDFSKEHIIIISNNQLYKIDLIVNSQLIDELDLFYQLKCIRQESKKEQELKVGLLTSLPRNEWAEIRKNLTKDPENSHSFACIEKSAFIICLDNRIESENFQSEDIKNGNQILNGCGSSFNSANRWFDKTLQFVISEDGVCGLVREHSPSEGPITVNLINHVYDYLENAKSFDFSESYPFSKPEKLKWKQSEYLDSKIKYATEKFDNLIDDFDLNVFCYENFGRSFPKKLKLSPDSFLQVALQYAFFKVNGVLPVHASIGSLRRFEKGRVDYIRGANSYLMNFCKAMIDTNSSGEKKLFFLKQAVDMQTTNMLDAIHGHGYDCHLTALKSIAEQNNKKLPALFTDEVFDYNNRIQLLASQVTTQFEGTFSCFGPNVLGGTTSTYNYKPNEILFTVGGLKSSSFNSVSCLTDAFTQSLDEIFALIKN</sequence>
<comment type="similarity">
    <text evidence="1 8">Belongs to the carnitine/choline acetyltransferase family.</text>
</comment>
<evidence type="ECO:0000256" key="3">
    <source>
        <dbReference type="ARBA" id="ARBA00022979"/>
    </source>
</evidence>
<dbReference type="GO" id="GO:0007274">
    <property type="term" value="P:neuromuscular synaptic transmission"/>
    <property type="evidence" value="ECO:0007669"/>
    <property type="project" value="TreeGrafter"/>
</dbReference>
<evidence type="ECO:0000256" key="8">
    <source>
        <dbReference type="RuleBase" id="RU003801"/>
    </source>
</evidence>
<dbReference type="PROSITE" id="PS00440">
    <property type="entry name" value="ACYLTRANSF_C_2"/>
    <property type="match status" value="1"/>
</dbReference>
<dbReference type="EC" id="2.3.1.6" evidence="5"/>
<dbReference type="Gene3D" id="3.30.559.70">
    <property type="entry name" value="Choline/Carnitine o-acyltransferase, domain 2"/>
    <property type="match status" value="1"/>
</dbReference>
<dbReference type="PANTHER" id="PTHR22589:SF14">
    <property type="entry name" value="CHOLINE O-ACETYLTRANSFERASE"/>
    <property type="match status" value="1"/>
</dbReference>
<evidence type="ECO:0000256" key="1">
    <source>
        <dbReference type="ARBA" id="ARBA00005232"/>
    </source>
</evidence>
<evidence type="ECO:0000256" key="7">
    <source>
        <dbReference type="PIRSR" id="PIRSR600542-1"/>
    </source>
</evidence>
<name>A0A3M7SX75_BRAPC</name>
<keyword evidence="3" id="KW-0530">Neurotransmitter biosynthesis</keyword>
<keyword evidence="2 8" id="KW-0808">Transferase</keyword>
<dbReference type="GO" id="GO:0004102">
    <property type="term" value="F:choline O-acetyltransferase activity"/>
    <property type="evidence" value="ECO:0007669"/>
    <property type="project" value="UniProtKB-EC"/>
</dbReference>
<organism evidence="10 11">
    <name type="scientific">Brachionus plicatilis</name>
    <name type="common">Marine rotifer</name>
    <name type="synonym">Brachionus muelleri</name>
    <dbReference type="NCBI Taxonomy" id="10195"/>
    <lineage>
        <taxon>Eukaryota</taxon>
        <taxon>Metazoa</taxon>
        <taxon>Spiralia</taxon>
        <taxon>Gnathifera</taxon>
        <taxon>Rotifera</taxon>
        <taxon>Eurotatoria</taxon>
        <taxon>Monogononta</taxon>
        <taxon>Pseudotrocha</taxon>
        <taxon>Ploima</taxon>
        <taxon>Brachionidae</taxon>
        <taxon>Brachionus</taxon>
    </lineage>
</organism>
<dbReference type="PANTHER" id="PTHR22589">
    <property type="entry name" value="CARNITINE O-ACYLTRANSFERASE"/>
    <property type="match status" value="1"/>
</dbReference>
<dbReference type="InterPro" id="IPR000542">
    <property type="entry name" value="Carn_acyl_trans"/>
</dbReference>
<evidence type="ECO:0000259" key="9">
    <source>
        <dbReference type="Pfam" id="PF00755"/>
    </source>
</evidence>
<dbReference type="STRING" id="10195.A0A3M7SX75"/>
<keyword evidence="4 8" id="KW-0012">Acyltransferase</keyword>
<evidence type="ECO:0000256" key="5">
    <source>
        <dbReference type="ARBA" id="ARBA00039091"/>
    </source>
</evidence>